<dbReference type="Proteomes" id="UP000681722">
    <property type="component" value="Unassembled WGS sequence"/>
</dbReference>
<organism evidence="2 4">
    <name type="scientific">Didymodactylos carnosus</name>
    <dbReference type="NCBI Taxonomy" id="1234261"/>
    <lineage>
        <taxon>Eukaryota</taxon>
        <taxon>Metazoa</taxon>
        <taxon>Spiralia</taxon>
        <taxon>Gnathifera</taxon>
        <taxon>Rotifera</taxon>
        <taxon>Eurotatoria</taxon>
        <taxon>Bdelloidea</taxon>
        <taxon>Philodinida</taxon>
        <taxon>Philodinidae</taxon>
        <taxon>Didymodactylos</taxon>
    </lineage>
</organism>
<keyword evidence="1" id="KW-0472">Membrane</keyword>
<keyword evidence="4" id="KW-1185">Reference proteome</keyword>
<evidence type="ECO:0000313" key="3">
    <source>
        <dbReference type="EMBL" id="CAF4377929.1"/>
    </source>
</evidence>
<feature type="transmembrane region" description="Helical" evidence="1">
    <location>
        <begin position="535"/>
        <end position="553"/>
    </location>
</feature>
<protein>
    <submittedName>
        <fullName evidence="2">Uncharacterized protein</fullName>
    </submittedName>
</protein>
<name>A0A815UK03_9BILA</name>
<accession>A0A815UK03</accession>
<sequence>MQLIGTIMTDELFYHLQSANDPIIDLSTGIVFQRIGMYVDRQVYQPTTAYIPITEMECNILNPNDIDKDTCFFNKSSRNKRFGGLDLWYSSYSLWKHGSEMHKSNRDSGQMNRIADQARSNQIASINNTGQIYVLSKNDLNLAHEVKTIQTDLVEVEKQLQDVYLNKKVQALVSQMITTVRRLNSNYLIRSITDIKNGEFNVDFLLPEQQIALYKELYTRTKTFIKNRKLSIAFLLKRLLIDQTVDFVKQQSEMTEKNNNTSNEQTDNGQNIVGKLIVNSIFGLPSDDDSAMFNVFKIHTLPFFIHEIAHQTTQLPLYVGVNIKQNKFIELYSEDIDMLSCTLVNELMFCSFPVTVENQFKNLCLSYILKPNNVLDINNYCSFSKIPKETIRIFKLSRNTWIFGSSHPITCTELNPSFKKKRIVEPLSLITLPCNTELDCDGYLMKSANASCNWNNENVYIISNGSIVEHNTQEKDISLYKTKNFTSFMDPNRLQQLIKNIDATHKQAKDMYENATKVSVFSLEMDAGTAIKSGFIIQMIMVLIVGLGLIIYVRKSVGCIPKIT</sequence>
<evidence type="ECO:0000313" key="2">
    <source>
        <dbReference type="EMBL" id="CAF1518179.1"/>
    </source>
</evidence>
<gene>
    <name evidence="2" type="ORF">GPM918_LOCUS37427</name>
    <name evidence="3" type="ORF">SRO942_LOCUS38195</name>
</gene>
<reference evidence="2" key="1">
    <citation type="submission" date="2021-02" db="EMBL/GenBank/DDBJ databases">
        <authorList>
            <person name="Nowell W R."/>
        </authorList>
    </citation>
    <scope>NUCLEOTIDE SEQUENCE</scope>
</reference>
<evidence type="ECO:0000256" key="1">
    <source>
        <dbReference type="SAM" id="Phobius"/>
    </source>
</evidence>
<dbReference type="EMBL" id="CAJNOQ010023649">
    <property type="protein sequence ID" value="CAF1518179.1"/>
    <property type="molecule type" value="Genomic_DNA"/>
</dbReference>
<keyword evidence="1" id="KW-0812">Transmembrane</keyword>
<comment type="caution">
    <text evidence="2">The sequence shown here is derived from an EMBL/GenBank/DDBJ whole genome shotgun (WGS) entry which is preliminary data.</text>
</comment>
<evidence type="ECO:0000313" key="4">
    <source>
        <dbReference type="Proteomes" id="UP000663829"/>
    </source>
</evidence>
<dbReference type="EMBL" id="CAJOBC010089200">
    <property type="protein sequence ID" value="CAF4377929.1"/>
    <property type="molecule type" value="Genomic_DNA"/>
</dbReference>
<dbReference type="AlphaFoldDB" id="A0A815UK03"/>
<dbReference type="Proteomes" id="UP000663829">
    <property type="component" value="Unassembled WGS sequence"/>
</dbReference>
<keyword evidence="1" id="KW-1133">Transmembrane helix</keyword>
<proteinExistence type="predicted"/>